<keyword evidence="3" id="KW-1185">Reference proteome</keyword>
<evidence type="ECO:0000259" key="1">
    <source>
        <dbReference type="PROSITE" id="PS51819"/>
    </source>
</evidence>
<dbReference type="SUPFAM" id="SSF54593">
    <property type="entry name" value="Glyoxalase/Bleomycin resistance protein/Dihydroxybiphenyl dioxygenase"/>
    <property type="match status" value="2"/>
</dbReference>
<name>A0ABU9XZH8_9SPHN</name>
<dbReference type="PANTHER" id="PTHR33993:SF14">
    <property type="entry name" value="GB|AAF24581.1"/>
    <property type="match status" value="1"/>
</dbReference>
<feature type="domain" description="VOC" evidence="1">
    <location>
        <begin position="142"/>
        <end position="257"/>
    </location>
</feature>
<sequence length="262" mass="27693">MANPEGTPIWYELMTADPDASKAFYDDVIGWTIEAQPSGEMDYRMIDSGSGGGSVGGVMRLTEAMQAGGAKPTWLFYIGVNDVDASVEKIKAAGGSVLMPAWDIPGIGRIAMVADPQGIPFYIMRGASEESSTAFDRMGMGKCNWNELSTPDQAGANAFYATVFGWTYPDKMPMGAMGDYIFVHVGDQVIGATMNHPGDGPPPAWRFYFRAPDIEQAAAKVTKNGGTVHAGPMEVPGGDRIIVASDPHGVMFGVVGPGNQGA</sequence>
<protein>
    <submittedName>
        <fullName evidence="2">VOC family protein</fullName>
    </submittedName>
</protein>
<dbReference type="InterPro" id="IPR037523">
    <property type="entry name" value="VOC_core"/>
</dbReference>
<dbReference type="InterPro" id="IPR029068">
    <property type="entry name" value="Glyas_Bleomycin-R_OHBP_Dase"/>
</dbReference>
<proteinExistence type="predicted"/>
<dbReference type="Proteomes" id="UP001419910">
    <property type="component" value="Unassembled WGS sequence"/>
</dbReference>
<reference evidence="2 3" key="1">
    <citation type="submission" date="2024-05" db="EMBL/GenBank/DDBJ databases">
        <authorList>
            <person name="Liu Q."/>
            <person name="Xin Y.-H."/>
        </authorList>
    </citation>
    <scope>NUCLEOTIDE SEQUENCE [LARGE SCALE GENOMIC DNA]</scope>
    <source>
        <strain evidence="2 3">CGMCC 1.10181</strain>
    </source>
</reference>
<dbReference type="PROSITE" id="PS51819">
    <property type="entry name" value="VOC"/>
    <property type="match status" value="2"/>
</dbReference>
<dbReference type="RefSeq" id="WP_343891586.1">
    <property type="nucleotide sequence ID" value="NZ_BAAAEH010000047.1"/>
</dbReference>
<evidence type="ECO:0000313" key="2">
    <source>
        <dbReference type="EMBL" id="MEN2788927.1"/>
    </source>
</evidence>
<dbReference type="CDD" id="cd07247">
    <property type="entry name" value="SgaA_N_like"/>
    <property type="match status" value="2"/>
</dbReference>
<dbReference type="InterPro" id="IPR052164">
    <property type="entry name" value="Anthracycline_SecMetBiosynth"/>
</dbReference>
<comment type="caution">
    <text evidence="2">The sequence shown here is derived from an EMBL/GenBank/DDBJ whole genome shotgun (WGS) entry which is preliminary data.</text>
</comment>
<evidence type="ECO:0000313" key="3">
    <source>
        <dbReference type="Proteomes" id="UP001419910"/>
    </source>
</evidence>
<dbReference type="EMBL" id="JBDIME010000003">
    <property type="protein sequence ID" value="MEN2788927.1"/>
    <property type="molecule type" value="Genomic_DNA"/>
</dbReference>
<accession>A0ABU9XZH8</accession>
<gene>
    <name evidence="2" type="ORF">ABC974_04755</name>
</gene>
<dbReference type="Pfam" id="PF00903">
    <property type="entry name" value="Glyoxalase"/>
    <property type="match status" value="2"/>
</dbReference>
<feature type="domain" description="VOC" evidence="1">
    <location>
        <begin position="7"/>
        <end position="126"/>
    </location>
</feature>
<organism evidence="2 3">
    <name type="scientific">Sphingomonas oligophenolica</name>
    <dbReference type="NCBI Taxonomy" id="301154"/>
    <lineage>
        <taxon>Bacteria</taxon>
        <taxon>Pseudomonadati</taxon>
        <taxon>Pseudomonadota</taxon>
        <taxon>Alphaproteobacteria</taxon>
        <taxon>Sphingomonadales</taxon>
        <taxon>Sphingomonadaceae</taxon>
        <taxon>Sphingomonas</taxon>
    </lineage>
</organism>
<dbReference type="InterPro" id="IPR004360">
    <property type="entry name" value="Glyas_Fos-R_dOase_dom"/>
</dbReference>
<dbReference type="PANTHER" id="PTHR33993">
    <property type="entry name" value="GLYOXALASE-RELATED"/>
    <property type="match status" value="1"/>
</dbReference>
<dbReference type="Gene3D" id="3.10.180.10">
    <property type="entry name" value="2,3-Dihydroxybiphenyl 1,2-Dioxygenase, domain 1"/>
    <property type="match status" value="2"/>
</dbReference>